<organism evidence="1 2">
    <name type="scientific">Dallia pectoralis</name>
    <name type="common">Alaska blackfish</name>
    <dbReference type="NCBI Taxonomy" id="75939"/>
    <lineage>
        <taxon>Eukaryota</taxon>
        <taxon>Metazoa</taxon>
        <taxon>Chordata</taxon>
        <taxon>Craniata</taxon>
        <taxon>Vertebrata</taxon>
        <taxon>Euteleostomi</taxon>
        <taxon>Actinopterygii</taxon>
        <taxon>Neopterygii</taxon>
        <taxon>Teleostei</taxon>
        <taxon>Protacanthopterygii</taxon>
        <taxon>Esociformes</taxon>
        <taxon>Umbridae</taxon>
        <taxon>Dallia</taxon>
    </lineage>
</organism>
<gene>
    <name evidence="1" type="ORF">DPEC_G00035520</name>
</gene>
<comment type="caution">
    <text evidence="1">The sequence shown here is derived from an EMBL/GenBank/DDBJ whole genome shotgun (WGS) entry which is preliminary data.</text>
</comment>
<reference evidence="1" key="1">
    <citation type="submission" date="2021-05" db="EMBL/GenBank/DDBJ databases">
        <authorList>
            <person name="Pan Q."/>
            <person name="Jouanno E."/>
            <person name="Zahm M."/>
            <person name="Klopp C."/>
            <person name="Cabau C."/>
            <person name="Louis A."/>
            <person name="Berthelot C."/>
            <person name="Parey E."/>
            <person name="Roest Crollius H."/>
            <person name="Montfort J."/>
            <person name="Robinson-Rechavi M."/>
            <person name="Bouchez O."/>
            <person name="Lampietro C."/>
            <person name="Lopez Roques C."/>
            <person name="Donnadieu C."/>
            <person name="Postlethwait J."/>
            <person name="Bobe J."/>
            <person name="Dillon D."/>
            <person name="Chandos A."/>
            <person name="von Hippel F."/>
            <person name="Guiguen Y."/>
        </authorList>
    </citation>
    <scope>NUCLEOTIDE SEQUENCE</scope>
    <source>
        <strain evidence="1">YG-Jan2019</strain>
    </source>
</reference>
<dbReference type="EMBL" id="CM055730">
    <property type="protein sequence ID" value="KAJ8013984.1"/>
    <property type="molecule type" value="Genomic_DNA"/>
</dbReference>
<dbReference type="Proteomes" id="UP001157502">
    <property type="component" value="Chromosome 3"/>
</dbReference>
<proteinExistence type="predicted"/>
<name>A0ACC2HDF6_DALPE</name>
<keyword evidence="2" id="KW-1185">Reference proteome</keyword>
<evidence type="ECO:0000313" key="2">
    <source>
        <dbReference type="Proteomes" id="UP001157502"/>
    </source>
</evidence>
<evidence type="ECO:0000313" key="1">
    <source>
        <dbReference type="EMBL" id="KAJ8013984.1"/>
    </source>
</evidence>
<protein>
    <submittedName>
        <fullName evidence="1">Uncharacterized protein</fullName>
    </submittedName>
</protein>
<accession>A0ACC2HDF6</accession>
<sequence>MKIHHDPHFLNPPRSSNQPPSGTQTPTTAGMMRRGTHRNMGGQMTRNYLLCDSLSGPFSTTSHHCHHKPIKRDMPIQQCGNSLSSFPLLFHPSAKGSQIIMDIAQKTVKRQASFCNAITFSNRPIALYEQVRLKVTKKQCCWSGAVRLGFTSKDPSRINPDNLPKYACPDLVSQNGFWAKALPEELANEGNIISFWVDKMGQVFYRINDSNSLLFFSGVHVSEPLWALIDVYGLTQGVQLLDSEMVPLDSLRPHLFSTVHPASPRQDPDDPRLSLSQYDISLQQQNQEDEEHLRPLSTSYSVPQNSLNSQQSSLLLSLFDGDLHFHPLRGASIQALDKHTVSRGVERRCGNERTLVFTNRPLGCGERVFVCVKTAGATIPGSLSYGVTSCDPAVLRPSDLPYSLESLVDRKEFWVVCRVGVPLQDGDVLGFVVNTDGEVFLSHNGISAGMQVCVDNSRPLWMFFGLHGAVTQLKILGWSLNVDPQGPSTPCSPCCTANTPTMHCSSSLNINTSLNTNYRPALRNSTGTTLSSPISSTSESSDFPWSDECTICYENVVDTVLYACGHMCLCYTCGLKLKMTNACCPICRRTITDIIKTYRST</sequence>